<reference evidence="2 3" key="1">
    <citation type="submission" date="2009-01" db="EMBL/GenBank/DDBJ databases">
        <authorList>
            <person name="Qin X."/>
            <person name="Bachman B."/>
            <person name="Battles P."/>
            <person name="Bell A."/>
            <person name="Bess C."/>
            <person name="Bickham C."/>
            <person name="Chaboub L."/>
            <person name="Chen D."/>
            <person name="Coyle M."/>
            <person name="Deiros D.R."/>
            <person name="Dinh H."/>
            <person name="Forbes L."/>
            <person name="Fowler G."/>
            <person name="Francisco L."/>
            <person name="Fu Q."/>
            <person name="Gubbala S."/>
            <person name="Hale W."/>
            <person name="Han Y."/>
            <person name="Hemphill L."/>
            <person name="Highlander S.K."/>
            <person name="Hirani K."/>
            <person name="Hogues M."/>
            <person name="Jackson L."/>
            <person name="Jakkamsetti A."/>
            <person name="Javaid M."/>
            <person name="Jiang H."/>
            <person name="Korchina V."/>
            <person name="Kovar C."/>
            <person name="Lara F."/>
            <person name="Lee S."/>
            <person name="Mata R."/>
            <person name="Mathew T."/>
            <person name="Moen C."/>
            <person name="Morales K."/>
            <person name="Munidasa M."/>
            <person name="Nazareth L."/>
            <person name="Ngo R."/>
            <person name="Nguyen L."/>
            <person name="Okwuonu G."/>
            <person name="Ongeri F."/>
            <person name="Patil S."/>
            <person name="Petrosino J."/>
            <person name="Pham C."/>
            <person name="Pham P."/>
            <person name="Pu L.-L."/>
            <person name="Puazo M."/>
            <person name="Raj R."/>
            <person name="Reid J."/>
            <person name="Rouhana J."/>
            <person name="Saada N."/>
            <person name="Shang Y."/>
            <person name="Simmons D."/>
            <person name="Thornton R."/>
            <person name="Warren J."/>
            <person name="Weissenberger G."/>
            <person name="Zhang J."/>
            <person name="Zhang L."/>
            <person name="Zhou C."/>
            <person name="Zhu D."/>
            <person name="Muzny D."/>
            <person name="Worley K."/>
            <person name="Gibbs R."/>
        </authorList>
    </citation>
    <scope>NUCLEOTIDE SEQUENCE [LARGE SCALE GENOMIC DNA]</scope>
    <source>
        <strain evidence="2 3">ATCC 33300</strain>
    </source>
</reference>
<name>C2G210_SPHSI</name>
<dbReference type="RefSeq" id="WP_003002361.1">
    <property type="nucleotide sequence ID" value="NZ_GG668630.1"/>
</dbReference>
<dbReference type="Proteomes" id="UP000006241">
    <property type="component" value="Unassembled WGS sequence"/>
</dbReference>
<sequence length="75" mass="8313">MKALTLIVIILSISFSAVKAQQPTVESLVKSWKVKDNTQSFKAEETYAQLKQKTGICGPSETHGKFVFLSQIPSR</sequence>
<comment type="caution">
    <text evidence="2">The sequence shown here is derived from an EMBL/GenBank/DDBJ whole genome shotgun (WGS) entry which is preliminary data.</text>
</comment>
<feature type="signal peptide" evidence="1">
    <location>
        <begin position="1"/>
        <end position="20"/>
    </location>
</feature>
<evidence type="ECO:0000313" key="2">
    <source>
        <dbReference type="EMBL" id="EEI90700.1"/>
    </source>
</evidence>
<accession>C2G210</accession>
<proteinExistence type="predicted"/>
<feature type="chain" id="PRO_5002912246" evidence="1">
    <location>
        <begin position="21"/>
        <end position="75"/>
    </location>
</feature>
<evidence type="ECO:0000313" key="3">
    <source>
        <dbReference type="Proteomes" id="UP000006241"/>
    </source>
</evidence>
<evidence type="ECO:0000256" key="1">
    <source>
        <dbReference type="SAM" id="SignalP"/>
    </source>
</evidence>
<gene>
    <name evidence="2" type="ORF">HMPREF0765_3616</name>
</gene>
<keyword evidence="1" id="KW-0732">Signal</keyword>
<dbReference type="HOGENOM" id="CLU_2669184_0_0_10"/>
<organism evidence="2 3">
    <name type="scientific">Sphingobacterium spiritivorum ATCC 33300</name>
    <dbReference type="NCBI Taxonomy" id="525372"/>
    <lineage>
        <taxon>Bacteria</taxon>
        <taxon>Pseudomonadati</taxon>
        <taxon>Bacteroidota</taxon>
        <taxon>Sphingobacteriia</taxon>
        <taxon>Sphingobacteriales</taxon>
        <taxon>Sphingobacteriaceae</taxon>
        <taxon>Sphingobacterium</taxon>
    </lineage>
</organism>
<protein>
    <submittedName>
        <fullName evidence="2">Uncharacterized protein</fullName>
    </submittedName>
</protein>
<dbReference type="AlphaFoldDB" id="C2G210"/>
<dbReference type="EMBL" id="ACHB01000086">
    <property type="protein sequence ID" value="EEI90700.1"/>
    <property type="molecule type" value="Genomic_DNA"/>
</dbReference>